<dbReference type="EMBL" id="AE016815">
    <property type="protein sequence ID" value="AAS50636.2"/>
    <property type="molecule type" value="Genomic_DNA"/>
</dbReference>
<organism evidence="3 4">
    <name type="scientific">Eremothecium gossypii (strain ATCC 10895 / CBS 109.51 / FGSC 9923 / NRRL Y-1056)</name>
    <name type="common">Yeast</name>
    <name type="synonym">Ashbya gossypii</name>
    <dbReference type="NCBI Taxonomy" id="284811"/>
    <lineage>
        <taxon>Eukaryota</taxon>
        <taxon>Fungi</taxon>
        <taxon>Dikarya</taxon>
        <taxon>Ascomycota</taxon>
        <taxon>Saccharomycotina</taxon>
        <taxon>Saccharomycetes</taxon>
        <taxon>Saccharomycetales</taxon>
        <taxon>Saccharomycetaceae</taxon>
        <taxon>Eremothecium</taxon>
    </lineage>
</organism>
<keyword evidence="2" id="KW-1133">Transmembrane helix</keyword>
<feature type="region of interest" description="Disordered" evidence="1">
    <location>
        <begin position="322"/>
        <end position="344"/>
    </location>
</feature>
<feature type="compositionally biased region" description="Low complexity" evidence="1">
    <location>
        <begin position="70"/>
        <end position="82"/>
    </location>
</feature>
<keyword evidence="2" id="KW-0472">Membrane</keyword>
<sequence>MGYNNTSSPIGSGHGSSGVEKASRPSSVQSTTQMGARHSESMNLSVSWLSTDAWSAAEFATLEGQRNRTESSGFTSTSSTSARSDRWAQTEEAVGTPQMTFVVYSQRYKLTASYTTLCTLIPTTTTLPYSEAATYSAPTTVITTDIAFYKGLVPGDDDKSAARVNGAQKRTIIGSVVGSVCGLLMCAMAAYYLLHLRRQRRKQYSVAREFTHELGRRLEYTTDPDEPAERAPPGRGAQRPTTRGGNARGDRQLEKTADPFGDEYAGLGHGPEAAALPVSGDAYFTSRYSYVSSMDETTTDQQSDNSYSSELDSIPIHLAPNERTDRQHMGAANTGSQSFLKEVI</sequence>
<gene>
    <name evidence="3" type="ORF">AGOS_ABL135C</name>
</gene>
<dbReference type="HOGENOM" id="CLU_794480_0_0_1"/>
<dbReference type="GeneID" id="4618892"/>
<dbReference type="OMA" id="FNTHFPQ"/>
<dbReference type="RefSeq" id="NP_982812.2">
    <property type="nucleotide sequence ID" value="NM_208165.2"/>
</dbReference>
<evidence type="ECO:0000313" key="3">
    <source>
        <dbReference type="EMBL" id="AAS50636.2"/>
    </source>
</evidence>
<dbReference type="InParanoid" id="Q75E08"/>
<reference evidence="3 4" key="1">
    <citation type="journal article" date="2004" name="Science">
        <title>The Ashbya gossypii genome as a tool for mapping the ancient Saccharomyces cerevisiae genome.</title>
        <authorList>
            <person name="Dietrich F.S."/>
            <person name="Voegeli S."/>
            <person name="Brachat S."/>
            <person name="Lerch A."/>
            <person name="Gates K."/>
            <person name="Steiner S."/>
            <person name="Mohr C."/>
            <person name="Pohlmann R."/>
            <person name="Luedi P."/>
            <person name="Choi S."/>
            <person name="Wing R.A."/>
            <person name="Flavier A."/>
            <person name="Gaffney T.D."/>
            <person name="Philippsen P."/>
        </authorList>
    </citation>
    <scope>NUCLEOTIDE SEQUENCE [LARGE SCALE GENOMIC DNA]</scope>
    <source>
        <strain evidence="4">ATCC 10895 / CBS 109.51 / FGSC 9923 / NRRL Y-1056</strain>
    </source>
</reference>
<feature type="region of interest" description="Disordered" evidence="1">
    <location>
        <begin position="1"/>
        <end position="39"/>
    </location>
</feature>
<dbReference type="AlphaFoldDB" id="Q75E08"/>
<dbReference type="OrthoDB" id="4036548at2759"/>
<feature type="compositionally biased region" description="Polar residues" evidence="1">
    <location>
        <begin position="333"/>
        <end position="344"/>
    </location>
</feature>
<proteinExistence type="predicted"/>
<feature type="transmembrane region" description="Helical" evidence="2">
    <location>
        <begin position="172"/>
        <end position="194"/>
    </location>
</feature>
<keyword evidence="4" id="KW-1185">Reference proteome</keyword>
<protein>
    <submittedName>
        <fullName evidence="3">ABL135Cp</fullName>
    </submittedName>
</protein>
<feature type="region of interest" description="Disordered" evidence="1">
    <location>
        <begin position="217"/>
        <end position="253"/>
    </location>
</feature>
<evidence type="ECO:0000313" key="4">
    <source>
        <dbReference type="Proteomes" id="UP000000591"/>
    </source>
</evidence>
<feature type="region of interest" description="Disordered" evidence="1">
    <location>
        <begin position="65"/>
        <end position="91"/>
    </location>
</feature>
<dbReference type="Proteomes" id="UP000000591">
    <property type="component" value="Chromosome II"/>
</dbReference>
<evidence type="ECO:0000256" key="2">
    <source>
        <dbReference type="SAM" id="Phobius"/>
    </source>
</evidence>
<feature type="compositionally biased region" description="Polar residues" evidence="1">
    <location>
        <begin position="24"/>
        <end position="34"/>
    </location>
</feature>
<dbReference type="KEGG" id="ago:AGOS_ABL135C"/>
<name>Q75E08_EREGS</name>
<keyword evidence="2" id="KW-0812">Transmembrane</keyword>
<evidence type="ECO:0000256" key="1">
    <source>
        <dbReference type="SAM" id="MobiDB-lite"/>
    </source>
</evidence>
<accession>Q75E08</accession>
<reference evidence="4" key="2">
    <citation type="journal article" date="2013" name="G3 (Bethesda)">
        <title>Genomes of Ashbya fungi isolated from insects reveal four mating-type loci, numerous translocations, lack of transposons, and distinct gene duplications.</title>
        <authorList>
            <person name="Dietrich F.S."/>
            <person name="Voegeli S."/>
            <person name="Kuo S."/>
            <person name="Philippsen P."/>
        </authorList>
    </citation>
    <scope>GENOME REANNOTATION</scope>
    <source>
        <strain evidence="4">ATCC 10895 / CBS 109.51 / FGSC 9923 / NRRL Y-1056</strain>
    </source>
</reference>